<dbReference type="Proteomes" id="UP000572817">
    <property type="component" value="Unassembled WGS sequence"/>
</dbReference>
<feature type="compositionally biased region" description="Polar residues" evidence="1">
    <location>
        <begin position="26"/>
        <end position="40"/>
    </location>
</feature>
<comment type="caution">
    <text evidence="2">The sequence shown here is derived from an EMBL/GenBank/DDBJ whole genome shotgun (WGS) entry which is preliminary data.</text>
</comment>
<evidence type="ECO:0000313" key="2">
    <source>
        <dbReference type="EMBL" id="KAF4313532.1"/>
    </source>
</evidence>
<evidence type="ECO:0000256" key="1">
    <source>
        <dbReference type="SAM" id="MobiDB-lite"/>
    </source>
</evidence>
<sequence length="313" mass="33797">MPPYAMSNIDDSEEFANLARSFTNRRGSLMASNHQEPNESGNRKKSSKLVDGQRLNSKKRSGKLSRPEHSPDLASDIDTFSEVGHPFNFSTCAEVAAPVTGVKSHAKGKSANRVTFEAIEDSSSDGDADPGYDAAFNKMMSKVQKVQKTGHAMTKDGKYKYDLRRTYGDDNQSLFGSAIDDSDSFMEQVTGRYTKRHQKSPPVQEATGENSIGTREPVVVRVPKSKIFTVPRLGFMIPTCSGDLHIINDDRPAVVCRGAAARVNRPDPAKIAHPATPTALQSSPSVGVANVSNYQAPTVESVSDSGDLAGLFG</sequence>
<gene>
    <name evidence="2" type="ORF">GTA08_BOTSDO01409</name>
</gene>
<keyword evidence="3" id="KW-1185">Reference proteome</keyword>
<proteinExistence type="predicted"/>
<dbReference type="AlphaFoldDB" id="A0A8H4J5M8"/>
<name>A0A8H4J5M8_9PEZI</name>
<dbReference type="OrthoDB" id="3942796at2759"/>
<reference evidence="2" key="1">
    <citation type="submission" date="2020-04" db="EMBL/GenBank/DDBJ databases">
        <title>Genome Assembly and Annotation of Botryosphaeria dothidea sdau 11-99, a Latent Pathogen of Apple Fruit Ring Rot in China.</title>
        <authorList>
            <person name="Yu C."/>
            <person name="Diao Y."/>
            <person name="Lu Q."/>
            <person name="Zhao J."/>
            <person name="Cui S."/>
            <person name="Peng C."/>
            <person name="He B."/>
            <person name="Liu H."/>
        </authorList>
    </citation>
    <scope>NUCLEOTIDE SEQUENCE [LARGE SCALE GENOMIC DNA]</scope>
    <source>
        <strain evidence="2">Sdau11-99</strain>
    </source>
</reference>
<evidence type="ECO:0000313" key="3">
    <source>
        <dbReference type="Proteomes" id="UP000572817"/>
    </source>
</evidence>
<accession>A0A8H4J5M8</accession>
<protein>
    <submittedName>
        <fullName evidence="2">Uncharacterized protein</fullName>
    </submittedName>
</protein>
<organism evidence="2 3">
    <name type="scientific">Botryosphaeria dothidea</name>
    <dbReference type="NCBI Taxonomy" id="55169"/>
    <lineage>
        <taxon>Eukaryota</taxon>
        <taxon>Fungi</taxon>
        <taxon>Dikarya</taxon>
        <taxon>Ascomycota</taxon>
        <taxon>Pezizomycotina</taxon>
        <taxon>Dothideomycetes</taxon>
        <taxon>Dothideomycetes incertae sedis</taxon>
        <taxon>Botryosphaeriales</taxon>
        <taxon>Botryosphaeriaceae</taxon>
        <taxon>Botryosphaeria</taxon>
    </lineage>
</organism>
<feature type="region of interest" description="Disordered" evidence="1">
    <location>
        <begin position="26"/>
        <end position="75"/>
    </location>
</feature>
<dbReference type="EMBL" id="WWBZ02000001">
    <property type="protein sequence ID" value="KAF4313532.1"/>
    <property type="molecule type" value="Genomic_DNA"/>
</dbReference>